<dbReference type="Pfam" id="PF03386">
    <property type="entry name" value="ENOD93"/>
    <property type="match status" value="1"/>
</dbReference>
<keyword evidence="2" id="KW-1185">Reference proteome</keyword>
<sequence length="94" mass="10714">MAKNVCLDSMDQKLALANVARMNEQRQEQKQQFLQQMLLLFLLMLVGRCHHGQEQISIQLLKLSVSTAAGMTYFIVANKTIMKTARQNSFKQLG</sequence>
<reference evidence="1" key="1">
    <citation type="submission" date="2023-08" db="EMBL/GenBank/DDBJ databases">
        <title>A de novo genome assembly of Solanum verrucosum Schlechtendal, a Mexican diploid species geographically isolated from the other diploid A-genome species in potato relatives.</title>
        <authorList>
            <person name="Hosaka K."/>
        </authorList>
    </citation>
    <scope>NUCLEOTIDE SEQUENCE</scope>
    <source>
        <tissue evidence="1">Young leaves</tissue>
    </source>
</reference>
<protein>
    <submittedName>
        <fullName evidence="1">Uncharacterized protein</fullName>
    </submittedName>
</protein>
<dbReference type="Proteomes" id="UP001234989">
    <property type="component" value="Chromosome 12"/>
</dbReference>
<name>A0AAF1A3J8_SOLVR</name>
<accession>A0AAF1A3J8</accession>
<dbReference type="EMBL" id="CP133623">
    <property type="protein sequence ID" value="WMV59898.1"/>
    <property type="molecule type" value="Genomic_DNA"/>
</dbReference>
<evidence type="ECO:0000313" key="1">
    <source>
        <dbReference type="EMBL" id="WMV59898.1"/>
    </source>
</evidence>
<proteinExistence type="predicted"/>
<evidence type="ECO:0000313" key="2">
    <source>
        <dbReference type="Proteomes" id="UP001234989"/>
    </source>
</evidence>
<organism evidence="1 2">
    <name type="scientific">Solanum verrucosum</name>
    <dbReference type="NCBI Taxonomy" id="315347"/>
    <lineage>
        <taxon>Eukaryota</taxon>
        <taxon>Viridiplantae</taxon>
        <taxon>Streptophyta</taxon>
        <taxon>Embryophyta</taxon>
        <taxon>Tracheophyta</taxon>
        <taxon>Spermatophyta</taxon>
        <taxon>Magnoliopsida</taxon>
        <taxon>eudicotyledons</taxon>
        <taxon>Gunneridae</taxon>
        <taxon>Pentapetalae</taxon>
        <taxon>asterids</taxon>
        <taxon>lamiids</taxon>
        <taxon>Solanales</taxon>
        <taxon>Solanaceae</taxon>
        <taxon>Solanoideae</taxon>
        <taxon>Solaneae</taxon>
        <taxon>Solanum</taxon>
    </lineage>
</organism>
<dbReference type="InterPro" id="IPR005050">
    <property type="entry name" value="Enod93"/>
</dbReference>
<dbReference type="AlphaFoldDB" id="A0AAF1A3J8"/>
<gene>
    <name evidence="1" type="ORF">MTR67_053283</name>
</gene>